<organism evidence="2 3">
    <name type="scientific">Mangrovivirga halotolerans</name>
    <dbReference type="NCBI Taxonomy" id="2993936"/>
    <lineage>
        <taxon>Bacteria</taxon>
        <taxon>Pseudomonadati</taxon>
        <taxon>Bacteroidota</taxon>
        <taxon>Cytophagia</taxon>
        <taxon>Cytophagales</taxon>
        <taxon>Mangrovivirgaceae</taxon>
        <taxon>Mangrovivirga</taxon>
    </lineage>
</organism>
<feature type="transmembrane region" description="Helical" evidence="1">
    <location>
        <begin position="44"/>
        <end position="68"/>
    </location>
</feature>
<gene>
    <name evidence="2" type="ORF">OO013_16380</name>
</gene>
<dbReference type="EMBL" id="JAPFQN010000010">
    <property type="protein sequence ID" value="MCX2745458.1"/>
    <property type="molecule type" value="Genomic_DNA"/>
</dbReference>
<evidence type="ECO:0000313" key="2">
    <source>
        <dbReference type="EMBL" id="MCX2745458.1"/>
    </source>
</evidence>
<feature type="transmembrane region" description="Helical" evidence="1">
    <location>
        <begin position="98"/>
        <end position="115"/>
    </location>
</feature>
<protein>
    <submittedName>
        <fullName evidence="2">Uncharacterized protein</fullName>
    </submittedName>
</protein>
<keyword evidence="3" id="KW-1185">Reference proteome</keyword>
<evidence type="ECO:0000256" key="1">
    <source>
        <dbReference type="SAM" id="Phobius"/>
    </source>
</evidence>
<comment type="caution">
    <text evidence="2">The sequence shown here is derived from an EMBL/GenBank/DDBJ whole genome shotgun (WGS) entry which is preliminary data.</text>
</comment>
<dbReference type="RefSeq" id="WP_266058045.1">
    <property type="nucleotide sequence ID" value="NZ_JAPFQN010000010.1"/>
</dbReference>
<keyword evidence="1" id="KW-1133">Transmembrane helix</keyword>
<sequence>MNEIIKSIIATVLQTTIYILLFAMGWILGMVIHNPSSMTIAETVGFAAFIKFSIILFGTAMLIMNVVLKLLNRRWLHGIMILFTVSYILYWGQGISYTPYKTLLFLITGIVAIYSKIPIDRLLNKTV</sequence>
<feature type="transmembrane region" description="Helical" evidence="1">
    <location>
        <begin position="75"/>
        <end position="92"/>
    </location>
</feature>
<feature type="transmembrane region" description="Helical" evidence="1">
    <location>
        <begin position="12"/>
        <end position="32"/>
    </location>
</feature>
<evidence type="ECO:0000313" key="3">
    <source>
        <dbReference type="Proteomes" id="UP001209885"/>
    </source>
</evidence>
<keyword evidence="1" id="KW-0472">Membrane</keyword>
<name>A0ABT3RV04_9BACT</name>
<reference evidence="2 3" key="1">
    <citation type="submission" date="2022-11" db="EMBL/GenBank/DDBJ databases">
        <title>The characterization of three novel Bacteroidetes species and genomic analysis of their roles in tidal elemental geochemical cycles.</title>
        <authorList>
            <person name="Ma K."/>
        </authorList>
    </citation>
    <scope>NUCLEOTIDE SEQUENCE [LARGE SCALE GENOMIC DNA]</scope>
    <source>
        <strain evidence="2 3">M17</strain>
    </source>
</reference>
<proteinExistence type="predicted"/>
<dbReference type="Proteomes" id="UP001209885">
    <property type="component" value="Unassembled WGS sequence"/>
</dbReference>
<keyword evidence="1" id="KW-0812">Transmembrane</keyword>
<accession>A0ABT3RV04</accession>